<feature type="domain" description="DUF4468" evidence="1">
    <location>
        <begin position="26"/>
        <end position="115"/>
    </location>
</feature>
<reference evidence="2 3" key="1">
    <citation type="submission" date="2016-01" db="EMBL/GenBank/DDBJ databases">
        <title>Molecular aspects and genomic diversity of bacteriophages-specific to fish pathogen Flavobacterium psychrophilum.</title>
        <authorList>
            <person name="Castillo D."/>
            <person name="Middelboe M."/>
        </authorList>
    </citation>
    <scope>NUCLEOTIDE SEQUENCE [LARGE SCALE GENOMIC DNA]</scope>
</reference>
<name>A0A1B0WM70_9CAUD</name>
<evidence type="ECO:0000313" key="3">
    <source>
        <dbReference type="Proteomes" id="UP000225447"/>
    </source>
</evidence>
<accession>A0A1B0WM70</accession>
<proteinExistence type="predicted"/>
<dbReference type="CDD" id="cd12190">
    <property type="entry name" value="Bacova_04320_like"/>
    <property type="match status" value="1"/>
</dbReference>
<evidence type="ECO:0000259" key="1">
    <source>
        <dbReference type="Pfam" id="PF14730"/>
    </source>
</evidence>
<dbReference type="KEGG" id="vg:40067786"/>
<protein>
    <recommendedName>
        <fullName evidence="1">DUF4468 domain-containing protein</fullName>
    </recommendedName>
</protein>
<sequence length="184" mass="21221">MKKIILLFALFPLLMFSQESSGKLTYKNVIKVDSLKKSSQLYMLSRSWFAEKYNSAKDVIQFEDKEEGKIIARGSFNYNSNVFVYSNATKGHITYTLTIIVKDGRYKYEASNFTHQGNPENIVGDVSFGLITSDEECPYNISAKGWRNRVWRDLKEQIDGYINPIIISLNKYIASAVVKEEEKW</sequence>
<dbReference type="Pfam" id="PF14730">
    <property type="entry name" value="DUF4468"/>
    <property type="match status" value="1"/>
</dbReference>
<dbReference type="RefSeq" id="YP_009592313.1">
    <property type="nucleotide sequence ID" value="NC_041859.1"/>
</dbReference>
<evidence type="ECO:0000313" key="2">
    <source>
        <dbReference type="EMBL" id="ANB40977.1"/>
    </source>
</evidence>
<organism evidence="2 3">
    <name type="scientific">Flavobacterium phage 23T</name>
    <dbReference type="NCBI Taxonomy" id="1814279"/>
    <lineage>
        <taxon>Viruses</taxon>
        <taxon>Duplodnaviria</taxon>
        <taxon>Heunggongvirae</taxon>
        <taxon>Uroviricota</taxon>
        <taxon>Caudoviricetes</taxon>
        <taxon>Duneviridae</taxon>
        <taxon>Unahavirus</taxon>
        <taxon>Unahavirus uv23T</taxon>
    </lineage>
</organism>
<dbReference type="Gene3D" id="3.30.530.80">
    <property type="match status" value="1"/>
</dbReference>
<dbReference type="EMBL" id="KU599888">
    <property type="protein sequence ID" value="ANB40977.1"/>
    <property type="molecule type" value="Genomic_DNA"/>
</dbReference>
<dbReference type="InterPro" id="IPR027823">
    <property type="entry name" value="DUF4468"/>
</dbReference>
<keyword evidence="3" id="KW-1185">Reference proteome</keyword>
<dbReference type="GeneID" id="40067786"/>
<dbReference type="Proteomes" id="UP000225447">
    <property type="component" value="Segment"/>
</dbReference>